<reference evidence="2" key="1">
    <citation type="submission" date="2025-08" db="UniProtKB">
        <authorList>
            <consortium name="RefSeq"/>
        </authorList>
    </citation>
    <scope>IDENTIFICATION</scope>
</reference>
<dbReference type="GeneID" id="112494311"/>
<sequence>MEPTHVYVKARAEFGRQCFFDSYGPVIDEDIQPDHLAYQDYIRRNPCHVASQKPKQYAVHEVQASANPLKSTGMFHFEGGWPRDINPQDEEATARFRRRTEKEDDWAPKLRHLFRVIEFS</sequence>
<dbReference type="Proteomes" id="UP000694920">
    <property type="component" value="Unplaced"/>
</dbReference>
<evidence type="ECO:0000313" key="2">
    <source>
        <dbReference type="RefSeq" id="XP_024940579.1"/>
    </source>
</evidence>
<proteinExistence type="predicted"/>
<dbReference type="AlphaFoldDB" id="A0AAJ7W123"/>
<gene>
    <name evidence="2" type="primary">LOC112494311</name>
</gene>
<dbReference type="KEGG" id="ccin:112494311"/>
<evidence type="ECO:0000313" key="1">
    <source>
        <dbReference type="Proteomes" id="UP000694920"/>
    </source>
</evidence>
<protein>
    <submittedName>
        <fullName evidence="2">Dynein intermediate chain 3, ciliary-like</fullName>
    </submittedName>
</protein>
<keyword evidence="1" id="KW-1185">Reference proteome</keyword>
<accession>A0AAJ7W123</accession>
<name>A0AAJ7W123_CEPCN</name>
<organism evidence="1 2">
    <name type="scientific">Cephus cinctus</name>
    <name type="common">Wheat stem sawfly</name>
    <dbReference type="NCBI Taxonomy" id="211228"/>
    <lineage>
        <taxon>Eukaryota</taxon>
        <taxon>Metazoa</taxon>
        <taxon>Ecdysozoa</taxon>
        <taxon>Arthropoda</taxon>
        <taxon>Hexapoda</taxon>
        <taxon>Insecta</taxon>
        <taxon>Pterygota</taxon>
        <taxon>Neoptera</taxon>
        <taxon>Endopterygota</taxon>
        <taxon>Hymenoptera</taxon>
        <taxon>Cephoidea</taxon>
        <taxon>Cephidae</taxon>
        <taxon>Cephus</taxon>
    </lineage>
</organism>
<dbReference type="RefSeq" id="XP_024940579.1">
    <property type="nucleotide sequence ID" value="XM_025084811.1"/>
</dbReference>